<dbReference type="SMART" id="SM00060">
    <property type="entry name" value="FN3"/>
    <property type="match status" value="6"/>
</dbReference>
<dbReference type="Pfam" id="PF13620">
    <property type="entry name" value="CarboxypepD_reg"/>
    <property type="match status" value="1"/>
</dbReference>
<evidence type="ECO:0000259" key="2">
    <source>
        <dbReference type="PROSITE" id="PS50853"/>
    </source>
</evidence>
<dbReference type="InterPro" id="IPR036844">
    <property type="entry name" value="Hint_dom_sf"/>
</dbReference>
<dbReference type="RefSeq" id="WP_007412597.1">
    <property type="nucleotide sequence ID" value="NZ_ABOX02000001.1"/>
</dbReference>
<dbReference type="InterPro" id="IPR006946">
    <property type="entry name" value="DGR2-like_dom"/>
</dbReference>
<dbReference type="NCBIfam" id="TIGR04362">
    <property type="entry name" value="choice_anch_C"/>
    <property type="match status" value="1"/>
</dbReference>
<feature type="domain" description="Fibronectin type-III" evidence="2">
    <location>
        <begin position="3357"/>
        <end position="3458"/>
    </location>
</feature>
<feature type="domain" description="Fibronectin type-III" evidence="2">
    <location>
        <begin position="4040"/>
        <end position="4136"/>
    </location>
</feature>
<dbReference type="SUPFAM" id="SSF51294">
    <property type="entry name" value="Hedgehog/intein (Hint) domain"/>
    <property type="match status" value="1"/>
</dbReference>
<dbReference type="OrthoDB" id="175190at2"/>
<organism evidence="3 4">
    <name type="scientific">Pedosphaera parvula (strain Ellin514)</name>
    <dbReference type="NCBI Taxonomy" id="320771"/>
    <lineage>
        <taxon>Bacteria</taxon>
        <taxon>Pseudomonadati</taxon>
        <taxon>Verrucomicrobiota</taxon>
        <taxon>Pedosphaerae</taxon>
        <taxon>Pedosphaerales</taxon>
        <taxon>Pedosphaeraceae</taxon>
        <taxon>Pedosphaera</taxon>
    </lineage>
</organism>
<dbReference type="InterPro" id="IPR044060">
    <property type="entry name" value="Bacterial_rp_domain"/>
</dbReference>
<dbReference type="GO" id="GO:0030246">
    <property type="term" value="F:carbohydrate binding"/>
    <property type="evidence" value="ECO:0007669"/>
    <property type="project" value="InterPro"/>
</dbReference>
<dbReference type="InterPro" id="IPR003961">
    <property type="entry name" value="FN3_dom"/>
</dbReference>
<dbReference type="Pfam" id="PF04862">
    <property type="entry name" value="DUF642"/>
    <property type="match status" value="1"/>
</dbReference>
<dbReference type="PROSITE" id="PS50853">
    <property type="entry name" value="FN3"/>
    <property type="match status" value="2"/>
</dbReference>
<dbReference type="CDD" id="cd00081">
    <property type="entry name" value="Hint"/>
    <property type="match status" value="1"/>
</dbReference>
<dbReference type="Gene3D" id="2.170.16.10">
    <property type="entry name" value="Hedgehog/Intein (Hint) domain"/>
    <property type="match status" value="1"/>
</dbReference>
<reference evidence="3 4" key="1">
    <citation type="journal article" date="2011" name="J. Bacteriol.">
        <title>Genome sequence of 'Pedosphaera parvula' Ellin514, an aerobic Verrucomicrobial isolate from pasture soil.</title>
        <authorList>
            <person name="Kant R."/>
            <person name="van Passel M.W."/>
            <person name="Sangwan P."/>
            <person name="Palva A."/>
            <person name="Lucas S."/>
            <person name="Copeland A."/>
            <person name="Lapidus A."/>
            <person name="Glavina Del Rio T."/>
            <person name="Dalin E."/>
            <person name="Tice H."/>
            <person name="Bruce D."/>
            <person name="Goodwin L."/>
            <person name="Pitluck S."/>
            <person name="Chertkov O."/>
            <person name="Larimer F.W."/>
            <person name="Land M.L."/>
            <person name="Hauser L."/>
            <person name="Brettin T.S."/>
            <person name="Detter J.C."/>
            <person name="Han S."/>
            <person name="de Vos W.M."/>
            <person name="Janssen P.H."/>
            <person name="Smidt H."/>
        </authorList>
    </citation>
    <scope>NUCLEOTIDE SEQUENCE [LARGE SCALE GENOMIC DNA]</scope>
    <source>
        <strain evidence="3 4">Ellin514</strain>
    </source>
</reference>
<dbReference type="InterPro" id="IPR036116">
    <property type="entry name" value="FN3_sf"/>
</dbReference>
<sequence precursor="true">MHFLKRYILSLVICSLCNGMLQAASFTWTGSTSTDWFNTNNWNPKAIPGPADTAVINSGTVNVGSAANVGTVTLSGGALNGAGSLVVSNSFNWTGGTLGGNLTISANATLNLSGSGVRDLPNATLVNYGTVVWTGGQVRGNGSTTITNAGLWIAQVDDQINNAYAGTPNFYNTGTFRKSTTTGISYFSGMLFNGAGIVDVQTGTLNFNAGGVFDGSYSAANGATINFNGGGSLQGTNTAAAGGIIALTSGTFTYTPSLSFNGPGICRITGGSLALGNDVIPNLQLAGGTITLSPTFQSGSITNLTLLGATLNTTNTVTGILNWNGTINGALTIASGAVCNWTNGRFGGMLIVATNSVLNMSGVNVKDLPDSTFVNNGTLNWSGGSVRGNGVTVYTNNNLWLAQSNDQLNSAYGGSSTFYNNATFRKSPATGTTTVSATFINNGLIDVLTGTLTLSGGGSFGGTLQAAAPTTVNFSGGGYLNGNYTVASTASLNMTGGNFFYGPSLSFNGAGSSSFDGGNITLTNAPIPNLQLTGGTIALGPNFENGSITNLTLNGATLSGTNTVTGTLNWLSGSVSGSLTISTTGVLNLSGSSSKTLSAVLTNAGTINWAGTGDFQLINSGGPGAIYNLASGIIDAQSDQGLRNYYGGEYFNNAGLFRKSSGNGTTTIYVTMDDTGTVSALSGTISLHNGNFGGNFQANSGTSINFANGGNLSGTFTAAAGGNINLSGGAFTYVPTVVFNGAGSNQMTGGSITLINDVIPGLQLIGGTVGLSPTFQGGSITNFTLNGPALVGTNLVSGIFNWNGGSINGVLTVATNSTMNIGGGVTKTLYASLTNAGTVIWTGAGDVQLVNNSGSGGAIYNLVGGLFDIRNNQALNNYYSTESFSNAGLVRKSLGTGTTIFNLFFTNTGTVSVLSGSLSFRNGNFGGSFLAANGTGLNFSNGGVLSGSFNAGYGALINFSNGTFTQMPSLSFSGAGSATFTGGTLTLLNDVIPNLQLTGGNVILAPSFQNGVITNLTVNGISLNGSNTVTGTLNWLSGTINGQLYIATNASLNISGSATKSLNASVVNAGNILWTGAGNFQFINNVGMSNLAGAVFDIQNDQTLGNYYGGEYLNNAGLIRKTVAGGTTTMGVMVNNAGTVDLESGAFTFNTSATLGGSYLAATNTVINFSGGGTLSGTYTAAAGGSFNLSGGNFINTTNVLFNGAGYNAITGGSLTLLADTIPNLQLLGGTLSLSPAFQGGSISNFSLNGPSLAGSNYVSGVFNLNGNSAVNGFLTLAPNSTLNWTNGGFAGGLFIGTNANVNMGGSATKYISSTATNAGTVIWAGTGGFQFYNNAGFVNLPGAIFDIQSDQNMANYYGGEYFNNAGLLRKRITTGTTTINPILNNTGTVDIQTGTLTYNNSGSVSGTFLVASGAILNLNGGGNLTGTFTAAAGAMLNLTSGTFTYGPTLNFNGAGAYRFTGGTITFNNDIISNLQLQGGTIALSPTFQGGVITNLTLNGLTLNGSNYVTGILNVNGSVTGPMTIAPNATVNWSGGGFGAGFTALSNSTINITGSAGKSISANSTNAGTIVWGGTGGIQFYNNVGLNNLPSGILDIQSDQSFGSYYGGEFFINSGLVRKSVATGTTTIGILFSNSNTMDVQSGLISFNNTFTQSNGTWNFGVNGPGNYGHLGFTGTAPLAKTLNVNLNNGYIPPTGTSLAIATYASRNGTFTNVSLPTNGLFWQLAYGASATTLSVTNSAGPVIAITSPTNNAAFTGPLSININTSVTDTNAAIAKVEYFQGTNKLGETLSNPYNFTWNSVQPGLYTITARATDALGALGTSTPVNLTVYSSNPLQTTNFVWKGTISSDWFTAGNWSPTGVPGVLDNVIITNNSTVNVGANVSVNNLTLTTGTLQGNGVLTVTNSFNWSGGVFTGSLAIGSNAIWNITGNVNHDFPGAKIVNYGSVAFADGSLRGSSTTLTNFGLWTYQGDLDFNSAYGGSYTFYNIGTLRKAGTTGNAYFSSVVLNNIGTVDIQAGTFNFNGGGTIGGALNTAAGAVINFGSGSFVVGATPVITGSGISQFNNNSSLTLLYDRVPNLLLKAGTIILGPSFQNNGAITNLTLSGASLSGSNLVTGTFNWFSGSINGSLNIANGGTLNVLPGNVHDLPNSSLVNSGTVIWTGDQFRGNSSTFITNNSLWLAQSDDQINAAYGGTVTFVNNGTFRKLASGGTSYFYGTAFVNNGTVDAQSGTISFQSGGTIGGTYNSVAGAAILFETGGFTLNSQPNFTGSGAFQLTGGTLTMTRDIAPALQLTGGNIVVSPSFQNGGSITNLILSGSTLTGTNVVTGSFTWNKGNLVGALTVATNATLVLGGNGLHDMPGATLTNFGTVLWNGNQVRGNGTTLINNQNLWLAQCDSDLNSAYGGQAQFVNNGTFRKLASGGTTTFNGMALNNNGLVDAQTGTINFSGGGIIGGNYNTVKGSLIDFASGNFFSTVTPIIATNGVTRFSGGTLNLAYDCSPNLLLVGGNVSPGAAFQNGGAITNLTIVGSTLIGSNSVAGTFNWIDGKLSGSLTVISNGLITISGGSDKDMPGAWLANNGTVLWQSGRIRGNASSSITNNGLWLVQNDYEMNNDYGGSGNLSFVNTGTFRKQTTFGGTAFKNVPFSNSGILDVQSGTINFNAGYTQTGASMYFGMSSPNVAGHVNISGNVNLDGTLRLKFANGYTPVTGDTVALVNYASHNGTFANLDLPALANGQGWKAEYGAGGVVLTIIPPPANYNLQISGSVTDNLGHPIAGANVYAVIDPLTTTNLIQNGSFELPSNNGNGYVLYNSGATNIPGWRVMGPVNANIALVNGYLGAPADGAQYLDPSGNTGNGGIAQTFSTVPGKTYLLIFYHGTYSTHGLNALGVSVGTNAYTFGETSTSNLGWTREEVSFVASSNLTTLTFMDLSGYDANDAFVDNVQVVPPGFGNVLSAVTDTNGHYVVAVPNGTWQVGVNGLQALGYNDVLNQTIGLNNSNAVVNFVTTPLVGQGTTYSITTSVNPPGAGSAIGGGTFVSGANVSLTATPITNTLPYLFANWTENGVFQSANSTYTFPAIRNRQLVANFTLPQYAIAATNSPSNAGSITGAGSYFYGTTNVLTAYPNFGYYFANWTEGTNVVGTNLSLSTVVYSNHTFVAHYNEANVSHVVTTVTSPAGLAAVAGAGVYTNGQAANFSAPISITNSPFVYTFHQYTLSNTVANTNASFSKLFSTLDPTNLQYIAVYDAKNILPLVTNVNFNFGNVVPATTNFQLSLQFDRTMNTNFAPSLVVTNTAAAVQASVPVGGYWATTTVSNDTFFAPPITFSTGMDGTNRFFASGATDLFGNALALTNVANVLVDVTAPANPLLAIASSNSTSIMVSWSNYVAPADLSGFRIYIQTTNFSSVAGLPILTGVGSAGRSFQFGNLALDTPYYVAVQALDVAGNSSASVTPLPMTLASTIPPAVAVQSSAVGASSAQLNWNAYNASGLLGFAGFRVYYEQTNFTSVVGLASRATLGTGVRSFQVDGLDRTKTYYLAVVGYNQANGFNPNVTTAKWSDPYGGTIGINTTIGGAGQAVVAINQSILVASNATLTIQPGTTLLFAPGSSLTVQQGALVANGTALDPITFTSANDTQGNTPAPADWNGVTLGNGAGASSLRNVFVKYAKGVTVSSCAPTIDAVTATYNSPYGLGLQNGATLTTSNALLVANDLGIKLNDTSFLNLQNSVIKNNGTNIFNAGSTVLAAAQNWWGSAAELDVTNSLVGNVTYNPFLTFEPLLTPALGTSNGLSQVGGQAVNLKLACRTADAMRLSEDSTFAGVFFTPFTNYTALPLSGGGGVKHIYAQFRSITGQTNTPVSLTVNYITGGPVIQSFSLNEGQILSRPVTVTGSATAVLGMANMEFYVDGVLQGTNVGGTFSQYFDISQFSNAVHRVKLLARDTSANIATLENNVLIAVTSPNTPIITVPSSDILIATNVYTVSGTAEPGINIQLTRNGQIVGTTIANSSGGFTITNALLVEGANTLVAVASDNTGVTPSAVRHITVDSGPPVAVTLDAPVYNPASGLALTWHFPTTGEHATKFKVFWRSSSFTSTNQATGQSVLLNSLNYTVQGIANGTYYFGVVGYDDAGNSSPLSPLVSTTYDAIPPTIGIAYDRPSPVGLGPVHVVITSSEALSVAPAVTIKPNGAPSPILLNLTNTALNTYESSFNVTAASPSGLAAVQVTAQDLAGNVFSGSPNGAQLVIDTTAPVAIIATLPVAPVQVTNGTSLGVILQLTELVKAGTTPTLNFTPPVGSGVSIPLSGSGSNWSGNLSLTTSMGAGFAQFSFSAQDAVSNVGTNILSGGKLELYTNALPTPPAAPINLAATSLQGGYVRLTWNAVSNAEIYRLYRDADTNLVAPTNLVTDAITSNNIVDLPGVDGFYHYGVTASRRGSESGISNVVVAIADSIAPAAPTNVAVALAVSGVQVSWQEPAGGETPDHYSIYRNGTFLRTAPDTTPIVDYPPRGTNSYVIAAADKVGNENASAPALIQLLVSPVVNLSVLVTAGQATVLNWVGNDGTAVGYNVYRNGIKQNASPIPGSTFTDNLPPSGVIQYAVTAVNNAAQESPQRLVNVYQVGLGLLVNSGGTGTNNSLLTGYFDQFQVGVTNQTSTNNLQLTQLELYRTITGLDPATLTRAVTTNLDAGASVEQSVIFVESPVAAAQTLRVRAFQHTDSGGSSVIYQQIFALNDIHQPDKAVSVSINQLPLAGGLSSFQIQLANRGYVDMDVIVSRGNGGQPGDIYMSVQNGLGQEVSRTPFSGTPAGTTFLNDGRAYVHIKAGATLNFTLPNVLVPDALAGTTNTTFVCVVSNIYSQINTPFELTSGPLSGSMVSSLAQTAYYGTSHTDKTNYSNDDLIFISGQSLDRQTGLPVPNAALQLGFGSRGFKWYRQITTDANGNYQYTYTNTPGFGGSLTIWAAHPQVVDQLNQVQVNVYRLYLTPALGDIRMSKNDVLNFSIQMVNPGNIPLTGFNYSVTAYQMSGTNQIPVTKVTGTNFIASDFVLGPNQKQSINLQLKAAIDAPDNVQVVFNFTSAEGAFANFVGNVTLLPAIPVLSVVSPALGYVDVSLNRGDQISRQVTIANKGLRDLQGITVVPPTNVNWMYVNLPISADGLIHLPDLGVGQSNSFLVVFAPPTNTVQDYYSDTIRIHGTNSQTDFLINTYALVTTGQKGGVQFEVDDILGEQVPNAAIRLRNTLLQIDLPPVYSDTNGFFTITNLQEGSWSWQVSAPGYSPAVGTVDVVPGQTVYQHARLNKSLVTVNFTVVPVPYTDRYQIQIEQTFETHVPLPVLVLTPNYRHFDNVTPGFEASFTVTAQNQGLIQMENVTIKGSQDNQATFTPLITYMPYLLPQQSVDIPFVVTFAGTNAPTQQGAGDVLAGCLPDFGGFIGDLGAFIDGLNAIANAEGRCQKDNTLVALAGSVAITMSVVNFAEGIADIVTGAPAALASYVGCVIGSLLCNSTGISSGGSGGASPQQSVQNFQPTGNGCFSPDTLVLMSDGTQKPIAEVKTNDIVRTGVRTENTAMVSGVFTLDSDRLHRIKFESNNGHARADLLATEEHLLWVDGKGWTAAQSVRAGDYLFNSQGVRAQIVSNERLNQKMKVYTLSLMGDTAFYANDLLVHELCGVPPQLSQVNATEVVK</sequence>
<dbReference type="Gene3D" id="2.60.40.10">
    <property type="entry name" value="Immunoglobulins"/>
    <property type="match status" value="8"/>
</dbReference>
<comment type="caution">
    <text evidence="3">The sequence shown here is derived from an EMBL/GenBank/DDBJ whole genome shotgun (WGS) entry which is preliminary data.</text>
</comment>
<feature type="signal peptide" evidence="1">
    <location>
        <begin position="1"/>
        <end position="23"/>
    </location>
</feature>
<dbReference type="InterPro" id="IPR003587">
    <property type="entry name" value="Hint_dom_N"/>
</dbReference>
<keyword evidence="1" id="KW-0732">Signal</keyword>
<accession>B9X9S2</accession>
<gene>
    <name evidence="3" type="ORF">Cflav_PD5925</name>
</gene>
<proteinExistence type="predicted"/>
<dbReference type="Pfam" id="PF18998">
    <property type="entry name" value="Flg_new_2"/>
    <property type="match status" value="2"/>
</dbReference>
<dbReference type="CDD" id="cd00063">
    <property type="entry name" value="FN3"/>
    <property type="match status" value="1"/>
</dbReference>
<protein>
    <submittedName>
        <fullName evidence="3">Fibronectin type III domain protein</fullName>
    </submittedName>
</protein>
<dbReference type="InterPro" id="IPR013784">
    <property type="entry name" value="Carb-bd-like_fold"/>
</dbReference>
<name>B9X9S2_PEDPL</name>
<dbReference type="Proteomes" id="UP000003688">
    <property type="component" value="Unassembled WGS sequence"/>
</dbReference>
<evidence type="ECO:0000313" key="4">
    <source>
        <dbReference type="Proteomes" id="UP000003688"/>
    </source>
</evidence>
<dbReference type="EMBL" id="ABOX02000001">
    <property type="protein sequence ID" value="EEF63290.1"/>
    <property type="molecule type" value="Genomic_DNA"/>
</dbReference>
<dbReference type="InterPro" id="IPR006141">
    <property type="entry name" value="Intein_N"/>
</dbReference>
<dbReference type="Pfam" id="PF17957">
    <property type="entry name" value="Big_7"/>
    <property type="match status" value="1"/>
</dbReference>
<dbReference type="Gene3D" id="2.60.40.1120">
    <property type="entry name" value="Carboxypeptidase-like, regulatory domain"/>
    <property type="match status" value="1"/>
</dbReference>
<keyword evidence="4" id="KW-1185">Reference proteome</keyword>
<evidence type="ECO:0000313" key="3">
    <source>
        <dbReference type="EMBL" id="EEF63290.1"/>
    </source>
</evidence>
<dbReference type="GO" id="GO:0016539">
    <property type="term" value="P:intein-mediated protein splicing"/>
    <property type="evidence" value="ECO:0007669"/>
    <property type="project" value="InterPro"/>
</dbReference>
<dbReference type="SUPFAM" id="SSF49452">
    <property type="entry name" value="Starch-binding domain-like"/>
    <property type="match status" value="1"/>
</dbReference>
<dbReference type="PROSITE" id="PS50817">
    <property type="entry name" value="INTEIN_N_TER"/>
    <property type="match status" value="1"/>
</dbReference>
<dbReference type="SMART" id="SM00306">
    <property type="entry name" value="HintN"/>
    <property type="match status" value="1"/>
</dbReference>
<dbReference type="InterPro" id="IPR027576">
    <property type="entry name" value="Choice_anch_C_dom"/>
</dbReference>
<evidence type="ECO:0000256" key="1">
    <source>
        <dbReference type="SAM" id="SignalP"/>
    </source>
</evidence>
<dbReference type="InterPro" id="IPR013783">
    <property type="entry name" value="Ig-like_fold"/>
</dbReference>
<dbReference type="SUPFAM" id="SSF49265">
    <property type="entry name" value="Fibronectin type III"/>
    <property type="match status" value="3"/>
</dbReference>
<feature type="chain" id="PRO_5002894230" evidence="1">
    <location>
        <begin position="24"/>
        <end position="5666"/>
    </location>
</feature>
<dbReference type="STRING" id="320771.Cflav_PD5925"/>